<evidence type="ECO:0000313" key="11">
    <source>
        <dbReference type="RefSeq" id="XP_022345822.1"/>
    </source>
</evidence>
<dbReference type="OrthoDB" id="273340at2759"/>
<dbReference type="InterPro" id="IPR012580">
    <property type="entry name" value="NUC153"/>
</dbReference>
<dbReference type="PANTHER" id="PTHR14927">
    <property type="entry name" value="NUCLEOLAR PROTEIN 10"/>
    <property type="match status" value="1"/>
</dbReference>
<feature type="domain" description="NUC153" evidence="7">
    <location>
        <begin position="477"/>
        <end position="504"/>
    </location>
</feature>
<dbReference type="InterPro" id="IPR040382">
    <property type="entry name" value="NOL10/Enp2"/>
</dbReference>
<dbReference type="InterPro" id="IPR056551">
    <property type="entry name" value="Beta-prop_NOL10_N"/>
</dbReference>
<dbReference type="FunFam" id="2.130.10.10:FF:001909">
    <property type="entry name" value="WD repeat, SAM and U-box domain-containing protein"/>
    <property type="match status" value="1"/>
</dbReference>
<dbReference type="GeneID" id="111138243"/>
<dbReference type="InterPro" id="IPR056550">
    <property type="entry name" value="NOL10_2nd"/>
</dbReference>
<evidence type="ECO:0000256" key="3">
    <source>
        <dbReference type="ARBA" id="ARBA00022574"/>
    </source>
</evidence>
<dbReference type="SUPFAM" id="SSF50978">
    <property type="entry name" value="WD40 repeat-like"/>
    <property type="match status" value="1"/>
</dbReference>
<organism evidence="10 11">
    <name type="scientific">Crassostrea virginica</name>
    <name type="common">Eastern oyster</name>
    <dbReference type="NCBI Taxonomy" id="6565"/>
    <lineage>
        <taxon>Eukaryota</taxon>
        <taxon>Metazoa</taxon>
        <taxon>Spiralia</taxon>
        <taxon>Lophotrochozoa</taxon>
        <taxon>Mollusca</taxon>
        <taxon>Bivalvia</taxon>
        <taxon>Autobranchia</taxon>
        <taxon>Pteriomorphia</taxon>
        <taxon>Ostreida</taxon>
        <taxon>Ostreoidea</taxon>
        <taxon>Ostreidae</taxon>
        <taxon>Crassostrea</taxon>
    </lineage>
</organism>
<feature type="region of interest" description="Disordered" evidence="6">
    <location>
        <begin position="640"/>
        <end position="659"/>
    </location>
</feature>
<evidence type="ECO:0000256" key="2">
    <source>
        <dbReference type="ARBA" id="ARBA00005264"/>
    </source>
</evidence>
<proteinExistence type="inferred from homology"/>
<protein>
    <submittedName>
        <fullName evidence="11">Nucleolar protein 10-like</fullName>
    </submittedName>
</protein>
<evidence type="ECO:0000259" key="7">
    <source>
        <dbReference type="Pfam" id="PF08159"/>
    </source>
</evidence>
<dbReference type="Pfam" id="PF23098">
    <property type="entry name" value="Beta-prop_NOL10_N"/>
    <property type="match status" value="1"/>
</dbReference>
<evidence type="ECO:0000259" key="9">
    <source>
        <dbReference type="Pfam" id="PF23098"/>
    </source>
</evidence>
<feature type="domain" description="Nucleolar protein 10-like second" evidence="8">
    <location>
        <begin position="367"/>
        <end position="415"/>
    </location>
</feature>
<keyword evidence="10" id="KW-1185">Reference proteome</keyword>
<dbReference type="InterPro" id="IPR036322">
    <property type="entry name" value="WD40_repeat_dom_sf"/>
</dbReference>
<dbReference type="PANTHER" id="PTHR14927:SF0">
    <property type="entry name" value="NUCLEOLAR PROTEIN 10"/>
    <property type="match status" value="1"/>
</dbReference>
<dbReference type="AlphaFoldDB" id="A0A8B8F0W4"/>
<dbReference type="InterPro" id="IPR015943">
    <property type="entry name" value="WD40/YVTN_repeat-like_dom_sf"/>
</dbReference>
<comment type="similarity">
    <text evidence="2">Belongs to the WD repeat NOL10/ENP2 family.</text>
</comment>
<dbReference type="RefSeq" id="XP_022345822.1">
    <property type="nucleotide sequence ID" value="XM_022490114.1"/>
</dbReference>
<evidence type="ECO:0000259" key="8">
    <source>
        <dbReference type="Pfam" id="PF23097"/>
    </source>
</evidence>
<feature type="region of interest" description="Disordered" evidence="6">
    <location>
        <begin position="519"/>
        <end position="545"/>
    </location>
</feature>
<feature type="domain" description="Nucleolar protein 10-like N-terminal" evidence="9">
    <location>
        <begin position="1"/>
        <end position="362"/>
    </location>
</feature>
<keyword evidence="4" id="KW-0677">Repeat</keyword>
<evidence type="ECO:0000256" key="5">
    <source>
        <dbReference type="ARBA" id="ARBA00023242"/>
    </source>
</evidence>
<dbReference type="Gene3D" id="2.130.10.10">
    <property type="entry name" value="YVTN repeat-like/Quinoprotein amine dehydrogenase"/>
    <property type="match status" value="2"/>
</dbReference>
<dbReference type="KEGG" id="cvn:111138243"/>
<dbReference type="Pfam" id="PF23097">
    <property type="entry name" value="NOL10_2nd"/>
    <property type="match status" value="1"/>
</dbReference>
<dbReference type="GO" id="GO:0000462">
    <property type="term" value="P:maturation of SSU-rRNA from tricistronic rRNA transcript (SSU-rRNA, 5.8S rRNA, LSU-rRNA)"/>
    <property type="evidence" value="ECO:0007669"/>
    <property type="project" value="TreeGrafter"/>
</dbReference>
<evidence type="ECO:0000313" key="10">
    <source>
        <dbReference type="Proteomes" id="UP000694844"/>
    </source>
</evidence>
<sequence>MQVSNPNNVKIYNLSAGKSLPEWLSDRQRRSLQKQDIDVRRRIELLQDFEMPTASHCVGISPDGQYICATGTYKPRIKCFDTAQMSLKFERGLDSDVVNFQFLGEDYGKIVFLQCDRYIELHSQFGRYYRFRIPKYGRDMAYHFPSCDLYVGGVGSEVYRINLEQGRFLNPITTKSPDTNCCEINPSHGLLACGTTAGTVECFDPRVRRSVGTLDVTLSNQFEDIHELPKVTALKFRDALNMGVGTSTGHILLYDIRSSKPLLAKDHHYELPIKSIEFQDSLNLVLSMDTKILKLWDRETGKAYTSIEPGTPLNDLCLLPKSGLLFMANEDQKILSYYIPALGTAPKWCSFLDNLTEELEESTAQIVYDDYKFVTRKELEELGLAHLIGSTLLRAYMHGFFMDNRLYNKAKTIAEPFAYEEYRKSKIREKIEQERANRVRLKKLPKVNRDLAEKLMDVKEIGTNKKKVKETATLLEDDRFSAMFSNPEFQINVNSEEYKLVNPVVSKLDKVRRKKQAKMEQFAEVSDEEGQNLSDSDSSDDEHTWTKELKEQHKKLRREAAQAKHAEYMEKKNAPKFYEIKEGVDLDSKGGGQKKLAKKSLAERLQETQDDSVVAKSGSLGNRELTFTFRKSDREMKQLEKTREHHKERKNIRRSAGDITKTLKQKPKFWLGKRVN</sequence>
<gene>
    <name evidence="11" type="primary">LOC111138243</name>
</gene>
<dbReference type="Proteomes" id="UP000694844">
    <property type="component" value="Chromosome 5"/>
</dbReference>
<name>A0A8B8F0W4_CRAVI</name>
<keyword evidence="5" id="KW-0539">Nucleus</keyword>
<evidence type="ECO:0000256" key="6">
    <source>
        <dbReference type="SAM" id="MobiDB-lite"/>
    </source>
</evidence>
<evidence type="ECO:0000256" key="1">
    <source>
        <dbReference type="ARBA" id="ARBA00004604"/>
    </source>
</evidence>
<dbReference type="GO" id="GO:0030686">
    <property type="term" value="C:90S preribosome"/>
    <property type="evidence" value="ECO:0007669"/>
    <property type="project" value="TreeGrafter"/>
</dbReference>
<comment type="subcellular location">
    <subcellularLocation>
        <location evidence="1">Nucleus</location>
        <location evidence="1">Nucleolus</location>
    </subcellularLocation>
</comment>
<accession>A0A8B8F0W4</accession>
<reference evidence="11" key="1">
    <citation type="submission" date="2025-08" db="UniProtKB">
        <authorList>
            <consortium name="RefSeq"/>
        </authorList>
    </citation>
    <scope>IDENTIFICATION</scope>
    <source>
        <tissue evidence="11">Whole sample</tissue>
    </source>
</reference>
<dbReference type="Pfam" id="PF08159">
    <property type="entry name" value="NUC153"/>
    <property type="match status" value="1"/>
</dbReference>
<evidence type="ECO:0000256" key="4">
    <source>
        <dbReference type="ARBA" id="ARBA00022737"/>
    </source>
</evidence>
<dbReference type="GO" id="GO:0032040">
    <property type="term" value="C:small-subunit processome"/>
    <property type="evidence" value="ECO:0007669"/>
    <property type="project" value="TreeGrafter"/>
</dbReference>
<keyword evidence="3" id="KW-0853">WD repeat</keyword>